<evidence type="ECO:0000313" key="1">
    <source>
        <dbReference type="EMBL" id="VVM98371.1"/>
    </source>
</evidence>
<sequence>MSAWIKTGLHGGHKQLRNNAIAVTLLMRHWPEPLLATQTHHVDFLHCVLATERSSGRQ</sequence>
<evidence type="ECO:0000313" key="2">
    <source>
        <dbReference type="Proteomes" id="UP000326729"/>
    </source>
</evidence>
<proteinExistence type="predicted"/>
<dbReference type="AlphaFoldDB" id="A0A5E6TY90"/>
<dbReference type="EMBL" id="CABVGY010000017">
    <property type="protein sequence ID" value="VVM98371.1"/>
    <property type="molecule type" value="Genomic_DNA"/>
</dbReference>
<reference evidence="1 2" key="1">
    <citation type="submission" date="2019-09" db="EMBL/GenBank/DDBJ databases">
        <authorList>
            <person name="Chandra G."/>
            <person name="Truman W A."/>
        </authorList>
    </citation>
    <scope>NUCLEOTIDE SEQUENCE [LARGE SCALE GENOMIC DNA]</scope>
    <source>
        <strain evidence="1">PS659</strain>
    </source>
</reference>
<gene>
    <name evidence="1" type="ORF">PS659_03223</name>
</gene>
<organism evidence="1 2">
    <name type="scientific">Pseudomonas fluorescens</name>
    <dbReference type="NCBI Taxonomy" id="294"/>
    <lineage>
        <taxon>Bacteria</taxon>
        <taxon>Pseudomonadati</taxon>
        <taxon>Pseudomonadota</taxon>
        <taxon>Gammaproteobacteria</taxon>
        <taxon>Pseudomonadales</taxon>
        <taxon>Pseudomonadaceae</taxon>
        <taxon>Pseudomonas</taxon>
    </lineage>
</organism>
<name>A0A5E6TY90_PSEFL</name>
<accession>A0A5E6TY90</accession>
<dbReference type="Proteomes" id="UP000326729">
    <property type="component" value="Unassembled WGS sequence"/>
</dbReference>
<protein>
    <submittedName>
        <fullName evidence="1">Uncharacterized protein</fullName>
    </submittedName>
</protein>